<evidence type="ECO:0000259" key="8">
    <source>
        <dbReference type="Pfam" id="PF12823"/>
    </source>
</evidence>
<evidence type="ECO:0000313" key="9">
    <source>
        <dbReference type="EMBL" id="CCQ45403.1"/>
    </source>
</evidence>
<dbReference type="PANTHER" id="PTHR40077:SF2">
    <property type="entry name" value="MEMBRANE PROTEIN"/>
    <property type="match status" value="1"/>
</dbReference>
<accession>A0A024H077</accession>
<feature type="region of interest" description="Disordered" evidence="6">
    <location>
        <begin position="1"/>
        <end position="33"/>
    </location>
</feature>
<sequence length="180" mass="19376">MIDPKPANPASASGINTGNTTGNGTSGKAAGKKRRFGGTEAQIRSALKFYKVLAYLTGAMLLLLCAELIARYGFGQYLFAGGTNAVTGQPFGFGFADAEPQGVLGGVNLSVTVLIVHGWMYVVYLISNFRLWSLMRWPFLKLILLALGGVIPFLSFIVEKKFHAEVEAELAANPQAPQRY</sequence>
<feature type="transmembrane region" description="Helical" evidence="7">
    <location>
        <begin position="107"/>
        <end position="127"/>
    </location>
</feature>
<dbReference type="AlphaFoldDB" id="A0A024H077"/>
<dbReference type="Pfam" id="PF12823">
    <property type="entry name" value="DUF3817"/>
    <property type="match status" value="1"/>
</dbReference>
<evidence type="ECO:0000256" key="3">
    <source>
        <dbReference type="ARBA" id="ARBA00022692"/>
    </source>
</evidence>
<evidence type="ECO:0000256" key="2">
    <source>
        <dbReference type="ARBA" id="ARBA00022475"/>
    </source>
</evidence>
<dbReference type="PANTHER" id="PTHR40077">
    <property type="entry name" value="MEMBRANE PROTEIN-RELATED"/>
    <property type="match status" value="1"/>
</dbReference>
<evidence type="ECO:0000256" key="6">
    <source>
        <dbReference type="SAM" id="MobiDB-lite"/>
    </source>
</evidence>
<dbReference type="InterPro" id="IPR023845">
    <property type="entry name" value="DUF3817_TM"/>
</dbReference>
<keyword evidence="2" id="KW-1003">Cell membrane</keyword>
<evidence type="ECO:0000256" key="5">
    <source>
        <dbReference type="ARBA" id="ARBA00023136"/>
    </source>
</evidence>
<feature type="transmembrane region" description="Helical" evidence="7">
    <location>
        <begin position="52"/>
        <end position="74"/>
    </location>
</feature>
<feature type="domain" description="DUF3817" evidence="8">
    <location>
        <begin position="47"/>
        <end position="162"/>
    </location>
</feature>
<evidence type="ECO:0000256" key="4">
    <source>
        <dbReference type="ARBA" id="ARBA00022989"/>
    </source>
</evidence>
<dbReference type="EMBL" id="CAQI01000036">
    <property type="protein sequence ID" value="CCQ45403.1"/>
    <property type="molecule type" value="Genomic_DNA"/>
</dbReference>
<keyword evidence="4 7" id="KW-1133">Transmembrane helix</keyword>
<keyword evidence="5 7" id="KW-0472">Membrane</keyword>
<dbReference type="RefSeq" id="WP_050054400.1">
    <property type="nucleotide sequence ID" value="NZ_CAQI01000036.1"/>
</dbReference>
<evidence type="ECO:0000256" key="1">
    <source>
        <dbReference type="ARBA" id="ARBA00004651"/>
    </source>
</evidence>
<protein>
    <recommendedName>
        <fullName evidence="8">DUF3817 domain-containing protein</fullName>
    </recommendedName>
</protein>
<gene>
    <name evidence="9" type="ORF">ARTSIC4J27_1344</name>
</gene>
<feature type="transmembrane region" description="Helical" evidence="7">
    <location>
        <begin position="139"/>
        <end position="158"/>
    </location>
</feature>
<dbReference type="Proteomes" id="UP000035722">
    <property type="component" value="Unassembled WGS sequence"/>
</dbReference>
<feature type="compositionally biased region" description="Low complexity" evidence="6">
    <location>
        <begin position="11"/>
        <end position="29"/>
    </location>
</feature>
<dbReference type="GO" id="GO:0005886">
    <property type="term" value="C:plasma membrane"/>
    <property type="evidence" value="ECO:0007669"/>
    <property type="project" value="UniProtKB-SubCell"/>
</dbReference>
<keyword evidence="3 7" id="KW-0812">Transmembrane</keyword>
<evidence type="ECO:0000313" key="10">
    <source>
        <dbReference type="Proteomes" id="UP000035722"/>
    </source>
</evidence>
<dbReference type="NCBIfam" id="TIGR03954">
    <property type="entry name" value="integ_memb_HG"/>
    <property type="match status" value="1"/>
</dbReference>
<evidence type="ECO:0000256" key="7">
    <source>
        <dbReference type="SAM" id="Phobius"/>
    </source>
</evidence>
<keyword evidence="10" id="KW-1185">Reference proteome</keyword>
<reference evidence="10" key="1">
    <citation type="journal article" date="2014" name="Genome Announc.">
        <title>Genome Sequence of Arthrobacter siccitolerans 4J27, a Xeroprotectant-Producing Desiccation-Tolerant Microorganism.</title>
        <authorList>
            <person name="Manzanera M."/>
            <person name="Santa-Cruz-Calvo L."/>
            <person name="Vilchez J.I."/>
            <person name="Garcia-Fontana C."/>
            <person name="Silva-Castro G.A."/>
            <person name="Calvo C."/>
            <person name="Gonzalez-Lopez J."/>
        </authorList>
    </citation>
    <scope>NUCLEOTIDE SEQUENCE [LARGE SCALE GENOMIC DNA]</scope>
    <source>
        <strain evidence="10">4J27</strain>
    </source>
</reference>
<organism evidence="9 10">
    <name type="scientific">Pseudarthrobacter siccitolerans</name>
    <dbReference type="NCBI Taxonomy" id="861266"/>
    <lineage>
        <taxon>Bacteria</taxon>
        <taxon>Bacillati</taxon>
        <taxon>Actinomycetota</taxon>
        <taxon>Actinomycetes</taxon>
        <taxon>Micrococcales</taxon>
        <taxon>Micrococcaceae</taxon>
        <taxon>Pseudarthrobacter</taxon>
    </lineage>
</organism>
<name>A0A024H077_9MICC</name>
<proteinExistence type="predicted"/>
<comment type="caution">
    <text evidence="9">The sequence shown here is derived from an EMBL/GenBank/DDBJ whole genome shotgun (WGS) entry which is preliminary data.</text>
</comment>
<dbReference type="STRING" id="861266.ARTSIC4J27_1344"/>
<comment type="subcellular location">
    <subcellularLocation>
        <location evidence="1">Cell membrane</location>
        <topology evidence="1">Multi-pass membrane protein</topology>
    </subcellularLocation>
</comment>